<evidence type="ECO:0000313" key="2">
    <source>
        <dbReference type="EMBL" id="GAO40373.1"/>
    </source>
</evidence>
<gene>
    <name evidence="2" type="ORF">SCH01S_48_00310</name>
</gene>
<evidence type="ECO:0000259" key="1">
    <source>
        <dbReference type="SMART" id="SM00966"/>
    </source>
</evidence>
<protein>
    <recommendedName>
        <fullName evidence="1">SpoVT-AbrB domain-containing protein</fullName>
    </recommendedName>
</protein>
<reference evidence="2 3" key="1">
    <citation type="submission" date="2015-04" db="EMBL/GenBank/DDBJ databases">
        <title>Whole genome shotgun sequence of Sphingomonas changbaiensis NBRC 104936.</title>
        <authorList>
            <person name="Katano-Makiyama Y."/>
            <person name="Hosoyama A."/>
            <person name="Hashimoto M."/>
            <person name="Noguchi M."/>
            <person name="Tsuchikane K."/>
            <person name="Ohji S."/>
            <person name="Yamazoe A."/>
            <person name="Ichikawa N."/>
            <person name="Kimura A."/>
            <person name="Fujita N."/>
        </authorList>
    </citation>
    <scope>NUCLEOTIDE SEQUENCE [LARGE SCALE GENOMIC DNA]</scope>
    <source>
        <strain evidence="2 3">NBRC 104936</strain>
    </source>
</reference>
<dbReference type="OrthoDB" id="5459182at2"/>
<accession>A0A0E9MSD4</accession>
<dbReference type="STRING" id="1219043.SCH01S_48_00310"/>
<dbReference type="InterPro" id="IPR007159">
    <property type="entry name" value="SpoVT-AbrB_dom"/>
</dbReference>
<dbReference type="SUPFAM" id="SSF89447">
    <property type="entry name" value="AbrB/MazE/MraZ-like"/>
    <property type="match status" value="1"/>
</dbReference>
<evidence type="ECO:0000313" key="3">
    <source>
        <dbReference type="Proteomes" id="UP000033202"/>
    </source>
</evidence>
<dbReference type="AlphaFoldDB" id="A0A0E9MSD4"/>
<dbReference type="RefSeq" id="WP_046349167.1">
    <property type="nucleotide sequence ID" value="NZ_BBWU01000048.1"/>
</dbReference>
<dbReference type="InterPro" id="IPR013432">
    <property type="entry name" value="Doc_partner"/>
</dbReference>
<dbReference type="Pfam" id="PF04014">
    <property type="entry name" value="MazE_antitoxin"/>
    <property type="match status" value="1"/>
</dbReference>
<dbReference type="NCBIfam" id="TIGR02609">
    <property type="entry name" value="doc_partner"/>
    <property type="match status" value="1"/>
</dbReference>
<dbReference type="SMART" id="SM00966">
    <property type="entry name" value="SpoVT_AbrB"/>
    <property type="match status" value="1"/>
</dbReference>
<comment type="caution">
    <text evidence="2">The sequence shown here is derived from an EMBL/GenBank/DDBJ whole genome shotgun (WGS) entry which is preliminary data.</text>
</comment>
<organism evidence="2 3">
    <name type="scientific">Sphingomonas changbaiensis NBRC 104936</name>
    <dbReference type="NCBI Taxonomy" id="1219043"/>
    <lineage>
        <taxon>Bacteria</taxon>
        <taxon>Pseudomonadati</taxon>
        <taxon>Pseudomonadota</taxon>
        <taxon>Alphaproteobacteria</taxon>
        <taxon>Sphingomonadales</taxon>
        <taxon>Sphingomonadaceae</taxon>
        <taxon>Sphingomonas</taxon>
    </lineage>
</organism>
<dbReference type="EMBL" id="BBWU01000048">
    <property type="protein sequence ID" value="GAO40373.1"/>
    <property type="molecule type" value="Genomic_DNA"/>
</dbReference>
<feature type="domain" description="SpoVT-AbrB" evidence="1">
    <location>
        <begin position="8"/>
        <end position="53"/>
    </location>
</feature>
<dbReference type="Proteomes" id="UP000033202">
    <property type="component" value="Unassembled WGS sequence"/>
</dbReference>
<dbReference type="InterPro" id="IPR037914">
    <property type="entry name" value="SpoVT-AbrB_sf"/>
</dbReference>
<dbReference type="GO" id="GO:0003677">
    <property type="term" value="F:DNA binding"/>
    <property type="evidence" value="ECO:0007669"/>
    <property type="project" value="InterPro"/>
</dbReference>
<sequence>MNKPLKVVKIGNSAGVILPRDLLAKLHAEPGGMISVETNDDGIRLKPFEADFEAQMAAARAVMERRKRALRELAK</sequence>
<keyword evidence="3" id="KW-1185">Reference proteome</keyword>
<dbReference type="Gene3D" id="2.10.260.10">
    <property type="match status" value="1"/>
</dbReference>
<name>A0A0E9MSD4_9SPHN</name>
<proteinExistence type="predicted"/>